<evidence type="ECO:0000313" key="1">
    <source>
        <dbReference type="EMBL" id="KAK8222692.1"/>
    </source>
</evidence>
<gene>
    <name evidence="1" type="ORF">HDK90DRAFT_470998</name>
</gene>
<proteinExistence type="predicted"/>
<name>A0ABR1Y9C3_9PEZI</name>
<protein>
    <submittedName>
        <fullName evidence="1">Uncharacterized protein</fullName>
    </submittedName>
</protein>
<accession>A0ABR1Y9C3</accession>
<comment type="caution">
    <text evidence="1">The sequence shown here is derived from an EMBL/GenBank/DDBJ whole genome shotgun (WGS) entry which is preliminary data.</text>
</comment>
<sequence>MLFCKEVSAAGTCVVSSGALSDGVIWSRRLVASRLCQTKTLAPRRPAANTITITVSTQLQLYKHTSLPSLKPSTRSRSLQTLSKYIPQLCLFSANRLNIAPKFNTSRIRVTIHCSEPLSFVAEQVADQWHIIAVNTPDMSAIYAHNLPHYAEIRDMERIGVMLVPRPNINSRETAMSHLIYAMVYMVQAERLLAAYRGFPE</sequence>
<dbReference type="Proteomes" id="UP001492380">
    <property type="component" value="Unassembled WGS sequence"/>
</dbReference>
<evidence type="ECO:0000313" key="2">
    <source>
        <dbReference type="Proteomes" id="UP001492380"/>
    </source>
</evidence>
<organism evidence="1 2">
    <name type="scientific">Phyllosticta capitalensis</name>
    <dbReference type="NCBI Taxonomy" id="121624"/>
    <lineage>
        <taxon>Eukaryota</taxon>
        <taxon>Fungi</taxon>
        <taxon>Dikarya</taxon>
        <taxon>Ascomycota</taxon>
        <taxon>Pezizomycotina</taxon>
        <taxon>Dothideomycetes</taxon>
        <taxon>Dothideomycetes incertae sedis</taxon>
        <taxon>Botryosphaeriales</taxon>
        <taxon>Phyllostictaceae</taxon>
        <taxon>Phyllosticta</taxon>
    </lineage>
</organism>
<dbReference type="EMBL" id="JBBWRZ010000015">
    <property type="protein sequence ID" value="KAK8222692.1"/>
    <property type="molecule type" value="Genomic_DNA"/>
</dbReference>
<keyword evidence="2" id="KW-1185">Reference proteome</keyword>
<reference evidence="1 2" key="1">
    <citation type="submission" date="2024-04" db="EMBL/GenBank/DDBJ databases">
        <title>Phyllosticta paracitricarpa is synonymous to the EU quarantine fungus P. citricarpa based on phylogenomic analyses.</title>
        <authorList>
            <consortium name="Lawrence Berkeley National Laboratory"/>
            <person name="Van Ingen-Buijs V.A."/>
            <person name="Van Westerhoven A.C."/>
            <person name="Haridas S."/>
            <person name="Skiadas P."/>
            <person name="Martin F."/>
            <person name="Groenewald J.Z."/>
            <person name="Crous P.W."/>
            <person name="Seidl M.F."/>
        </authorList>
    </citation>
    <scope>NUCLEOTIDE SEQUENCE [LARGE SCALE GENOMIC DNA]</scope>
    <source>
        <strain evidence="1 2">CBS 123374</strain>
    </source>
</reference>